<organism evidence="2 3">
    <name type="scientific">Bathycoccus prasinos</name>
    <dbReference type="NCBI Taxonomy" id="41875"/>
    <lineage>
        <taxon>Eukaryota</taxon>
        <taxon>Viridiplantae</taxon>
        <taxon>Chlorophyta</taxon>
        <taxon>Mamiellophyceae</taxon>
        <taxon>Mamiellales</taxon>
        <taxon>Bathycoccaceae</taxon>
        <taxon>Bathycoccus</taxon>
    </lineage>
</organism>
<protein>
    <submittedName>
        <fullName evidence="2">Uncharacterized protein</fullName>
    </submittedName>
</protein>
<evidence type="ECO:0000313" key="3">
    <source>
        <dbReference type="Proteomes" id="UP000198341"/>
    </source>
</evidence>
<name>K8ECA0_9CHLO</name>
<reference evidence="2 3" key="1">
    <citation type="submission" date="2011-10" db="EMBL/GenBank/DDBJ databases">
        <authorList>
            <person name="Genoscope - CEA"/>
        </authorList>
    </citation>
    <scope>NUCLEOTIDE SEQUENCE [LARGE SCALE GENOMIC DNA]</scope>
    <source>
        <strain evidence="2 3">RCC 1105</strain>
    </source>
</reference>
<sequence length="590" mass="66585">MVLKNNSSSSSVSTSDETMRMNDQYHLGSSSASSHTHPLSDASRLARDKFERGQWRFEDRPKPLSKPQSEEVRFLGWTLYEESGRDHANRKMQRREEMDYERRNRVIGERDVDVVRSEEDEEEEEDAFDGDGEEEDRQRGGAETRTRTSADHREGTDEEEENSDFGGENSGGEKKCEAQTPCGVAFVNKRECVDLCRSSRFEPEYMPKATMREKKDAFYLKTHFDFFQRKRRSGCPKNGLDHTLVIYHAPERVSVGKHLASVASGLARASAFNKTYVPGRLSMRQWTSAKRCGLNRNVMCFLKPIGKCLLDARDKEGRQIGASMVGTSMFGASGLIDFSVYRTKRRGTLMYQAEALSYVFEPNKQAEAVIRAAFRDSIRKQAETILQSSNGVGSFMGNGQQQQVLSGEALERDSGHPFGKCVAVHVRRSGCVRDIESHEEPNRLEGLCVPSKKYLETAKEFAKKYNLHSILLISDDLNVAEKCASNAELPCFYTTSTKRLLHDAENDVNDNLPSFKKRRRRNLLWKDSGKDRAVSAALATVIELEAARTCDAFVGQFSSGFSRLAYMLMSARMATPAPYRSLDGVPFKLE</sequence>
<dbReference type="GeneID" id="19016939"/>
<feature type="compositionally biased region" description="Basic and acidic residues" evidence="1">
    <location>
        <begin position="44"/>
        <end position="73"/>
    </location>
</feature>
<dbReference type="KEGG" id="bpg:Bathy03g04020"/>
<dbReference type="AlphaFoldDB" id="K8ECA0"/>
<feature type="compositionally biased region" description="Basic and acidic residues" evidence="1">
    <location>
        <begin position="136"/>
        <end position="155"/>
    </location>
</feature>
<evidence type="ECO:0000313" key="2">
    <source>
        <dbReference type="EMBL" id="CCO15544.1"/>
    </source>
</evidence>
<dbReference type="PANTHER" id="PTHR13132:SF29">
    <property type="entry name" value="ALPHA-(1,6)-FUCOSYLTRANSFERASE"/>
    <property type="match status" value="1"/>
</dbReference>
<dbReference type="Proteomes" id="UP000198341">
    <property type="component" value="Chromosome 3"/>
</dbReference>
<gene>
    <name evidence="2" type="ORF">Bathy03g04020</name>
</gene>
<dbReference type="Gene3D" id="3.40.50.11350">
    <property type="match status" value="1"/>
</dbReference>
<keyword evidence="3" id="KW-1185">Reference proteome</keyword>
<accession>K8ECA0</accession>
<feature type="compositionally biased region" description="Acidic residues" evidence="1">
    <location>
        <begin position="118"/>
        <end position="135"/>
    </location>
</feature>
<dbReference type="EMBL" id="FO082276">
    <property type="protein sequence ID" value="CCO15544.1"/>
    <property type="molecule type" value="Genomic_DNA"/>
</dbReference>
<dbReference type="RefSeq" id="XP_007514107.1">
    <property type="nucleotide sequence ID" value="XM_007514045.1"/>
</dbReference>
<feature type="region of interest" description="Disordered" evidence="1">
    <location>
        <begin position="1"/>
        <end position="73"/>
    </location>
</feature>
<dbReference type="GO" id="GO:0006487">
    <property type="term" value="P:protein N-linked glycosylation"/>
    <property type="evidence" value="ECO:0007669"/>
    <property type="project" value="TreeGrafter"/>
</dbReference>
<proteinExistence type="predicted"/>
<dbReference type="PANTHER" id="PTHR13132">
    <property type="entry name" value="ALPHA- 1,6 -FUCOSYLTRANSFERASE"/>
    <property type="match status" value="1"/>
</dbReference>
<evidence type="ECO:0000256" key="1">
    <source>
        <dbReference type="SAM" id="MobiDB-lite"/>
    </source>
</evidence>
<feature type="region of interest" description="Disordered" evidence="1">
    <location>
        <begin position="111"/>
        <end position="177"/>
    </location>
</feature>
<dbReference type="GO" id="GO:0046921">
    <property type="term" value="F:alpha-(1-&gt;6)-fucosyltransferase activity"/>
    <property type="evidence" value="ECO:0007669"/>
    <property type="project" value="TreeGrafter"/>
</dbReference>